<dbReference type="InterPro" id="IPR002852">
    <property type="entry name" value="UPF0251"/>
</dbReference>
<evidence type="ECO:0000313" key="3">
    <source>
        <dbReference type="EMBL" id="GIM29088.1"/>
    </source>
</evidence>
<dbReference type="InterPro" id="IPR013324">
    <property type="entry name" value="RNA_pol_sigma_r3/r4-like"/>
</dbReference>
<dbReference type="InterPro" id="IPR036388">
    <property type="entry name" value="WH-like_DNA-bd_sf"/>
</dbReference>
<dbReference type="SUPFAM" id="SSF88659">
    <property type="entry name" value="Sigma3 and sigma4 domains of RNA polymerase sigma factors"/>
    <property type="match status" value="1"/>
</dbReference>
<proteinExistence type="inferred from homology"/>
<dbReference type="Pfam" id="PF02001">
    <property type="entry name" value="DUF134"/>
    <property type="match status" value="1"/>
</dbReference>
<keyword evidence="4" id="KW-1185">Reference proteome</keyword>
<protein>
    <recommendedName>
        <fullName evidence="2">UPF0251 protein CPJCM30710_17540</fullName>
    </recommendedName>
</protein>
<dbReference type="AlphaFoldDB" id="A0A919VM01"/>
<dbReference type="PANTHER" id="PTHR37478">
    <property type="match status" value="1"/>
</dbReference>
<evidence type="ECO:0000313" key="4">
    <source>
        <dbReference type="Proteomes" id="UP000679179"/>
    </source>
</evidence>
<dbReference type="RefSeq" id="WP_212903800.1">
    <property type="nucleotide sequence ID" value="NZ_BOPZ01000013.1"/>
</dbReference>
<gene>
    <name evidence="3" type="ORF">CPJCM30710_17540</name>
</gene>
<dbReference type="HAMAP" id="MF_00674">
    <property type="entry name" value="UPF0251"/>
    <property type="match status" value="1"/>
</dbReference>
<dbReference type="PANTHER" id="PTHR37478:SF2">
    <property type="entry name" value="UPF0251 PROTEIN TK0562"/>
    <property type="match status" value="1"/>
</dbReference>
<organism evidence="3 4">
    <name type="scientific">Clostridium polyendosporum</name>
    <dbReference type="NCBI Taxonomy" id="69208"/>
    <lineage>
        <taxon>Bacteria</taxon>
        <taxon>Bacillati</taxon>
        <taxon>Bacillota</taxon>
        <taxon>Clostridia</taxon>
        <taxon>Eubacteriales</taxon>
        <taxon>Clostridiaceae</taxon>
        <taxon>Clostridium</taxon>
    </lineage>
</organism>
<dbReference type="Gene3D" id="1.10.10.10">
    <property type="entry name" value="Winged helix-like DNA-binding domain superfamily/Winged helix DNA-binding domain"/>
    <property type="match status" value="1"/>
</dbReference>
<evidence type="ECO:0000256" key="2">
    <source>
        <dbReference type="HAMAP-Rule" id="MF_00674"/>
    </source>
</evidence>
<comment type="similarity">
    <text evidence="1 2">Belongs to the UPF0251 family.</text>
</comment>
<dbReference type="EMBL" id="BOPZ01000013">
    <property type="protein sequence ID" value="GIM29088.1"/>
    <property type="molecule type" value="Genomic_DNA"/>
</dbReference>
<name>A0A919VM01_9CLOT</name>
<comment type="caution">
    <text evidence="3">The sequence shown here is derived from an EMBL/GenBank/DDBJ whole genome shotgun (WGS) entry which is preliminary data.</text>
</comment>
<evidence type="ECO:0000256" key="1">
    <source>
        <dbReference type="ARBA" id="ARBA00009350"/>
    </source>
</evidence>
<accession>A0A919VM01</accession>
<reference evidence="3" key="1">
    <citation type="submission" date="2021-03" db="EMBL/GenBank/DDBJ databases">
        <title>Taxonomic study of Clostridium polyendosporum from meadow-gley soil under rice.</title>
        <authorList>
            <person name="Kobayashi H."/>
            <person name="Tanizawa Y."/>
            <person name="Yagura M."/>
        </authorList>
    </citation>
    <scope>NUCLEOTIDE SEQUENCE</scope>
    <source>
        <strain evidence="3">JCM 30710</strain>
    </source>
</reference>
<dbReference type="Proteomes" id="UP000679179">
    <property type="component" value="Unassembled WGS sequence"/>
</dbReference>
<sequence>MPRPIKCRKVEFLPEYTYFIPTGKRKCELEEIVLKVEELEAMRLKDIEELNQEECAERMHVSRQTFQNIIDSARKKIAIALIEGKAINISGGNYTRNVCQFKCLSCGNTYEIRYEEDRSVCPVCGLNEVICSKKSNFCHRICSKHDTTDK</sequence>